<reference evidence="4" key="1">
    <citation type="submission" date="2016-11" db="EMBL/GenBank/DDBJ databases">
        <authorList>
            <person name="Varghese N."/>
            <person name="Submissions S."/>
        </authorList>
    </citation>
    <scope>NUCLEOTIDE SEQUENCE [LARGE SCALE GENOMIC DNA]</scope>
    <source>
        <strain evidence="4">DSM 29326</strain>
    </source>
</reference>
<evidence type="ECO:0000313" key="4">
    <source>
        <dbReference type="Proteomes" id="UP000183987"/>
    </source>
</evidence>
<dbReference type="Proteomes" id="UP000183987">
    <property type="component" value="Unassembled WGS sequence"/>
</dbReference>
<proteinExistence type="predicted"/>
<dbReference type="OrthoDB" id="1633386at2"/>
<dbReference type="Pfam" id="PF09356">
    <property type="entry name" value="Phage_BR0599"/>
    <property type="match status" value="1"/>
</dbReference>
<dbReference type="STRING" id="366533.SAMN05444339_101560"/>
<feature type="domain" description="Bacteriophage phiJL001 Gp84 C-terminal" evidence="2">
    <location>
        <begin position="192"/>
        <end position="274"/>
    </location>
</feature>
<accession>A0A1M4U1H6</accession>
<feature type="region of interest" description="Disordered" evidence="1">
    <location>
        <begin position="273"/>
        <end position="293"/>
    </location>
</feature>
<evidence type="ECO:0000313" key="3">
    <source>
        <dbReference type="EMBL" id="SHE50424.1"/>
    </source>
</evidence>
<dbReference type="Pfam" id="PF09931">
    <property type="entry name" value="Phage_phiJL001_Gp84_N"/>
    <property type="match status" value="1"/>
</dbReference>
<dbReference type="AlphaFoldDB" id="A0A1M4U1H6"/>
<organism evidence="3 4">
    <name type="scientific">Loktanella atrilutea</name>
    <dbReference type="NCBI Taxonomy" id="366533"/>
    <lineage>
        <taxon>Bacteria</taxon>
        <taxon>Pseudomonadati</taxon>
        <taxon>Pseudomonadota</taxon>
        <taxon>Alphaproteobacteria</taxon>
        <taxon>Rhodobacterales</taxon>
        <taxon>Roseobacteraceae</taxon>
        <taxon>Loktanella</taxon>
    </lineage>
</organism>
<name>A0A1M4U1H6_LOKAT</name>
<dbReference type="InterPro" id="IPR018964">
    <property type="entry name" value="Phage_phiJL001_Gp84_C"/>
</dbReference>
<dbReference type="InterPro" id="IPR011928">
    <property type="entry name" value="Phage_phiJL001_Gp84"/>
</dbReference>
<evidence type="ECO:0000259" key="2">
    <source>
        <dbReference type="Pfam" id="PF09356"/>
    </source>
</evidence>
<evidence type="ECO:0000256" key="1">
    <source>
        <dbReference type="SAM" id="MobiDB-lite"/>
    </source>
</evidence>
<gene>
    <name evidence="3" type="ORF">SAMN05444339_101560</name>
</gene>
<dbReference type="EMBL" id="FQUE01000001">
    <property type="protein sequence ID" value="SHE50424.1"/>
    <property type="molecule type" value="Genomic_DNA"/>
</dbReference>
<protein>
    <recommendedName>
        <fullName evidence="2">Bacteriophage phiJL001 Gp84 C-terminal domain-containing protein</fullName>
    </recommendedName>
</protein>
<sequence>MSAAGLFAHLATGSTHICQCWAITRADGVTFGFTDHDRPLAFDGITFLADSGLSARALALSSGLAVDNSEAVGLLQNDVIAEADIVAGRYDGAEMRNWLVRWDSVGQRQLRFRGRVGEITRQAGQFRVELRGLTDALNQPSGRTYLRSCSAVLGDAACGVDTDDPAFAVVRPVLAQTEARELTVAGEDYTDRWFEQGVLEVVTGKARGLTAAIKHDRLEDDRRRITLWQALRADVRTGDTVRLIAGCDKRAETCRVKFTNLVNFRGFPDMPGDDWMTSVPRSDDAGDGGSLVR</sequence>
<keyword evidence="4" id="KW-1185">Reference proteome</keyword>
<dbReference type="RefSeq" id="WP_072855647.1">
    <property type="nucleotide sequence ID" value="NZ_FQUE01000001.1"/>
</dbReference>
<dbReference type="NCBIfam" id="TIGR02218">
    <property type="entry name" value="phg_TIGR02218"/>
    <property type="match status" value="1"/>
</dbReference>